<dbReference type="EMBL" id="WHUG01000005">
    <property type="protein sequence ID" value="MQA39506.1"/>
    <property type="molecule type" value="Genomic_DNA"/>
</dbReference>
<dbReference type="PROSITE" id="PS51123">
    <property type="entry name" value="OMPA_2"/>
    <property type="match status" value="1"/>
</dbReference>
<evidence type="ECO:0000313" key="7">
    <source>
        <dbReference type="EMBL" id="MQA39506.1"/>
    </source>
</evidence>
<dbReference type="SUPFAM" id="SSF103088">
    <property type="entry name" value="OmpA-like"/>
    <property type="match status" value="1"/>
</dbReference>
<keyword evidence="2 4" id="KW-0472">Membrane</keyword>
<dbReference type="InterPro" id="IPR036737">
    <property type="entry name" value="OmpA-like_sf"/>
</dbReference>
<evidence type="ECO:0000256" key="1">
    <source>
        <dbReference type="ARBA" id="ARBA00004442"/>
    </source>
</evidence>
<comment type="subcellular location">
    <subcellularLocation>
        <location evidence="1">Cell outer membrane</location>
    </subcellularLocation>
</comment>
<dbReference type="Proteomes" id="UP000440498">
    <property type="component" value="Unassembled WGS sequence"/>
</dbReference>
<feature type="signal peptide" evidence="5">
    <location>
        <begin position="1"/>
        <end position="23"/>
    </location>
</feature>
<dbReference type="PANTHER" id="PTHR30329">
    <property type="entry name" value="STATOR ELEMENT OF FLAGELLAR MOTOR COMPLEX"/>
    <property type="match status" value="1"/>
</dbReference>
<dbReference type="Pfam" id="PF21923">
    <property type="entry name" value="BON_like"/>
    <property type="match status" value="1"/>
</dbReference>
<accession>A0A6A7N3A3</accession>
<dbReference type="CDD" id="cd07185">
    <property type="entry name" value="OmpA_C-like"/>
    <property type="match status" value="1"/>
</dbReference>
<dbReference type="AlphaFoldDB" id="A0A6A7N3A3"/>
<dbReference type="Pfam" id="PF00691">
    <property type="entry name" value="OmpA"/>
    <property type="match status" value="1"/>
</dbReference>
<dbReference type="GO" id="GO:0009279">
    <property type="term" value="C:cell outer membrane"/>
    <property type="evidence" value="ECO:0007669"/>
    <property type="project" value="UniProtKB-SubCell"/>
</dbReference>
<evidence type="ECO:0000256" key="2">
    <source>
        <dbReference type="ARBA" id="ARBA00023136"/>
    </source>
</evidence>
<keyword evidence="3" id="KW-0998">Cell outer membrane</keyword>
<dbReference type="Gene3D" id="3.40.1520.20">
    <property type="match status" value="1"/>
</dbReference>
<protein>
    <submittedName>
        <fullName evidence="7">OmpA family protein</fullName>
    </submittedName>
</protein>
<dbReference type="InterPro" id="IPR006665">
    <property type="entry name" value="OmpA-like"/>
</dbReference>
<dbReference type="InterPro" id="IPR006664">
    <property type="entry name" value="OMP_bac"/>
</dbReference>
<dbReference type="RefSeq" id="WP_152838800.1">
    <property type="nucleotide sequence ID" value="NZ_WHUG01000005.1"/>
</dbReference>
<dbReference type="PRINTS" id="PR01021">
    <property type="entry name" value="OMPADOMAIN"/>
</dbReference>
<evidence type="ECO:0000256" key="3">
    <source>
        <dbReference type="ARBA" id="ARBA00023237"/>
    </source>
</evidence>
<evidence type="ECO:0000259" key="6">
    <source>
        <dbReference type="PROSITE" id="PS51123"/>
    </source>
</evidence>
<evidence type="ECO:0000313" key="8">
    <source>
        <dbReference type="Proteomes" id="UP000440498"/>
    </source>
</evidence>
<dbReference type="InterPro" id="IPR050330">
    <property type="entry name" value="Bact_OuterMem_StrucFunc"/>
</dbReference>
<dbReference type="Gene3D" id="3.30.1330.60">
    <property type="entry name" value="OmpA-like domain"/>
    <property type="match status" value="1"/>
</dbReference>
<dbReference type="PANTHER" id="PTHR30329:SF21">
    <property type="entry name" value="LIPOPROTEIN YIAD-RELATED"/>
    <property type="match status" value="1"/>
</dbReference>
<feature type="domain" description="OmpA-like" evidence="6">
    <location>
        <begin position="147"/>
        <end position="262"/>
    </location>
</feature>
<proteinExistence type="predicted"/>
<sequence>MRQRTIWPAVMPALLSISLHCDAQAPQPATPKPGQILVSGAVPDEASKAALLQRVRDLYGADRVVDQVAISPVSLPPNWNGYVQKLIQPNLKLISKGELKIDGTNVALRGEVANEAQRQQIASDIATSLNPSYTVNNGLRVSATEQNLLDETLAKRIIEFESGKATLTASGQGILDEMAAALQKVKGKKVEVIGHTDNVGLRESNLALSQARAEAVRTYLAGKGIPAEMVMVSGQGPDRPVAENNNAEGRARNRRIEFRVAQ</sequence>
<keyword evidence="8" id="KW-1185">Reference proteome</keyword>
<gene>
    <name evidence="7" type="ORF">GEV02_15225</name>
</gene>
<evidence type="ECO:0000256" key="4">
    <source>
        <dbReference type="PROSITE-ProRule" id="PRU00473"/>
    </source>
</evidence>
<dbReference type="InterPro" id="IPR054121">
    <property type="entry name" value="ArfA_BON-like"/>
</dbReference>
<keyword evidence="5" id="KW-0732">Signal</keyword>
<name>A0A6A7N3A3_9BURK</name>
<reference evidence="7 8" key="1">
    <citation type="submission" date="2019-10" db="EMBL/GenBank/DDBJ databases">
        <title>Two novel species isolated from a subtropical stream in China.</title>
        <authorList>
            <person name="Lu H."/>
        </authorList>
    </citation>
    <scope>NUCLEOTIDE SEQUENCE [LARGE SCALE GENOMIC DNA]</scope>
    <source>
        <strain evidence="7 8">FT29W</strain>
    </source>
</reference>
<organism evidence="7 8">
    <name type="scientific">Rugamonas aquatica</name>
    <dbReference type="NCBI Taxonomy" id="2743357"/>
    <lineage>
        <taxon>Bacteria</taxon>
        <taxon>Pseudomonadati</taxon>
        <taxon>Pseudomonadota</taxon>
        <taxon>Betaproteobacteria</taxon>
        <taxon>Burkholderiales</taxon>
        <taxon>Oxalobacteraceae</taxon>
        <taxon>Telluria group</taxon>
        <taxon>Rugamonas</taxon>
    </lineage>
</organism>
<evidence type="ECO:0000256" key="5">
    <source>
        <dbReference type="SAM" id="SignalP"/>
    </source>
</evidence>
<feature type="chain" id="PRO_5025610546" evidence="5">
    <location>
        <begin position="24"/>
        <end position="262"/>
    </location>
</feature>
<comment type="caution">
    <text evidence="7">The sequence shown here is derived from an EMBL/GenBank/DDBJ whole genome shotgun (WGS) entry which is preliminary data.</text>
</comment>